<evidence type="ECO:0000313" key="1">
    <source>
        <dbReference type="EMBL" id="MBL0685573.1"/>
    </source>
</evidence>
<dbReference type="AlphaFoldDB" id="A0A937DCF6"/>
<reference evidence="1" key="1">
    <citation type="submission" date="2021-01" db="EMBL/GenBank/DDBJ databases">
        <authorList>
            <person name="Zhong Y.L."/>
        </authorList>
    </citation>
    <scope>NUCLEOTIDE SEQUENCE</scope>
    <source>
        <strain evidence="1">KCTC 23302</strain>
    </source>
</reference>
<comment type="caution">
    <text evidence="1">The sequence shown here is derived from an EMBL/GenBank/DDBJ whole genome shotgun (WGS) entry which is preliminary data.</text>
</comment>
<keyword evidence="2" id="KW-1185">Reference proteome</keyword>
<name>A0A937DCF6_9FLAO</name>
<accession>A0A937DCF6</accession>
<protein>
    <submittedName>
        <fullName evidence="1">Uncharacterized protein</fullName>
    </submittedName>
</protein>
<dbReference type="RefSeq" id="WP_201923812.1">
    <property type="nucleotide sequence ID" value="NZ_BAABAX010000012.1"/>
</dbReference>
<dbReference type="EMBL" id="JAERQJ010000009">
    <property type="protein sequence ID" value="MBL0685573.1"/>
    <property type="molecule type" value="Genomic_DNA"/>
</dbReference>
<gene>
    <name evidence="1" type="ORF">JJQ60_18705</name>
</gene>
<sequence length="209" mass="24092">MNKAEIYQILKATLIIIVVLIIQSCSTKTFDTSEELMSYIQQPEHGYLHTKIVNGVNFSVLYKPTDLLVDQELTDQEEVSTVDSLREQYGKYLYFTLSMSKNNQELLSNVAGNKQQFGAMVNELAFGMEQKVHLYTPQKDTIAMADYIYPRMYGISGATTMLFVYPREQNIKNEEYLNITIEDLGFYTGEVKFKIPTDMINNEPKLKFK</sequence>
<proteinExistence type="predicted"/>
<dbReference type="Proteomes" id="UP000651057">
    <property type="component" value="Unassembled WGS sequence"/>
</dbReference>
<organism evidence="1 2">
    <name type="scientific">Aquimarina mytili</name>
    <dbReference type="NCBI Taxonomy" id="874423"/>
    <lineage>
        <taxon>Bacteria</taxon>
        <taxon>Pseudomonadati</taxon>
        <taxon>Bacteroidota</taxon>
        <taxon>Flavobacteriia</taxon>
        <taxon>Flavobacteriales</taxon>
        <taxon>Flavobacteriaceae</taxon>
        <taxon>Aquimarina</taxon>
    </lineage>
</organism>
<evidence type="ECO:0000313" key="2">
    <source>
        <dbReference type="Proteomes" id="UP000651057"/>
    </source>
</evidence>
<dbReference type="PROSITE" id="PS51257">
    <property type="entry name" value="PROKAR_LIPOPROTEIN"/>
    <property type="match status" value="1"/>
</dbReference>